<dbReference type="AlphaFoldDB" id="A5CAK3"/>
<accession>A5CAK3</accession>
<proteinExistence type="predicted"/>
<dbReference type="OrthoDB" id="1939306at2759"/>
<evidence type="ECO:0000256" key="1">
    <source>
        <dbReference type="ARBA" id="ARBA00023015"/>
    </source>
</evidence>
<dbReference type="ExpressionAtlas" id="A5CAK3">
    <property type="expression patterns" value="baseline and differential"/>
</dbReference>
<keyword evidence="2" id="KW-0804">Transcription</keyword>
<evidence type="ECO:0000256" key="3">
    <source>
        <dbReference type="SAM" id="Coils"/>
    </source>
</evidence>
<organism evidence="6">
    <name type="scientific">Vitis vinifera</name>
    <name type="common">Grape</name>
    <dbReference type="NCBI Taxonomy" id="29760"/>
    <lineage>
        <taxon>Eukaryota</taxon>
        <taxon>Viridiplantae</taxon>
        <taxon>Streptophyta</taxon>
        <taxon>Embryophyta</taxon>
        <taxon>Tracheophyta</taxon>
        <taxon>Spermatophyta</taxon>
        <taxon>Magnoliopsida</taxon>
        <taxon>eudicotyledons</taxon>
        <taxon>Gunneridae</taxon>
        <taxon>Pentapetalae</taxon>
        <taxon>rosids</taxon>
        <taxon>Vitales</taxon>
        <taxon>Vitaceae</taxon>
        <taxon>Viteae</taxon>
        <taxon>Vitis</taxon>
    </lineage>
</organism>
<feature type="coiled-coil region" evidence="3">
    <location>
        <begin position="185"/>
        <end position="430"/>
    </location>
</feature>
<evidence type="ECO:0000313" key="6">
    <source>
        <dbReference type="EMBL" id="CAN71058.1"/>
    </source>
</evidence>
<keyword evidence="3" id="KW-0175">Coiled coil</keyword>
<keyword evidence="5" id="KW-0472">Membrane</keyword>
<keyword evidence="1" id="KW-0805">Transcription regulation</keyword>
<dbReference type="InterPro" id="IPR044660">
    <property type="entry name" value="IBH1-like"/>
</dbReference>
<keyword evidence="5" id="KW-1133">Transmembrane helix</keyword>
<gene>
    <name evidence="6" type="ORF">VITISV_030011</name>
</gene>
<keyword evidence="5" id="KW-0812">Transmembrane</keyword>
<name>A5CAK3_VITVI</name>
<evidence type="ECO:0000256" key="4">
    <source>
        <dbReference type="SAM" id="MobiDB-lite"/>
    </source>
</evidence>
<reference evidence="6" key="1">
    <citation type="journal article" date="2007" name="PLoS ONE">
        <title>The first genome sequence of an elite grapevine cultivar (Pinot noir Vitis vinifera L.): coping with a highly heterozygous genome.</title>
        <authorList>
            <person name="Velasco R."/>
            <person name="Zharkikh A."/>
            <person name="Troggio M."/>
            <person name="Cartwright D.A."/>
            <person name="Cestaro A."/>
            <person name="Pruss D."/>
            <person name="Pindo M."/>
            <person name="FitzGerald L.M."/>
            <person name="Vezzulli S."/>
            <person name="Reid J."/>
            <person name="Malacarne G."/>
            <person name="Iliev D."/>
            <person name="Coppola G."/>
            <person name="Wardell B."/>
            <person name="Micheletti D."/>
            <person name="Macalma T."/>
            <person name="Facci M."/>
            <person name="Mitchell J.T."/>
            <person name="Perazzolli M."/>
            <person name="Eldredge G."/>
            <person name="Gatto P."/>
            <person name="Oyzerski R."/>
            <person name="Moretto M."/>
            <person name="Gutin N."/>
            <person name="Stefanini M."/>
            <person name="Chen Y."/>
            <person name="Segala C."/>
            <person name="Davenport C."/>
            <person name="Dematte L."/>
            <person name="Mraz A."/>
            <person name="Battilana J."/>
            <person name="Stormo K."/>
            <person name="Costa F."/>
            <person name="Tao Q."/>
            <person name="Si-Ammour A."/>
            <person name="Harkins T."/>
            <person name="Lackey A."/>
            <person name="Perbost C."/>
            <person name="Taillon B."/>
            <person name="Stella A."/>
            <person name="Solovyev V."/>
            <person name="Fawcett J.A."/>
            <person name="Sterck L."/>
            <person name="Vandepoele K."/>
            <person name="Grando S.M."/>
            <person name="Toppo S."/>
            <person name="Moser C."/>
            <person name="Lanchbury J."/>
            <person name="Bogden R."/>
            <person name="Skolnick M."/>
            <person name="Sgaramella V."/>
            <person name="Bhatnagar S.K."/>
            <person name="Fontana P."/>
            <person name="Gutin A."/>
            <person name="Van de Peer Y."/>
            <person name="Salamini F."/>
            <person name="Viola R."/>
        </authorList>
    </citation>
    <scope>NUCLEOTIDE SEQUENCE</scope>
</reference>
<feature type="compositionally biased region" description="Basic residues" evidence="4">
    <location>
        <begin position="48"/>
        <end position="67"/>
    </location>
</feature>
<feature type="region of interest" description="Disordered" evidence="4">
    <location>
        <begin position="47"/>
        <end position="88"/>
    </location>
</feature>
<evidence type="ECO:0000256" key="2">
    <source>
        <dbReference type="ARBA" id="ARBA00023163"/>
    </source>
</evidence>
<feature type="transmembrane region" description="Helical" evidence="5">
    <location>
        <begin position="456"/>
        <end position="476"/>
    </location>
</feature>
<evidence type="ECO:0000256" key="5">
    <source>
        <dbReference type="SAM" id="Phobius"/>
    </source>
</evidence>
<sequence length="480" mass="54815">MHIRKVIHTTSASTSAVSLYSLSKLCLQLCMEDTADNHPLAIGTFQRRERRQKPKSVKGVIRRKRGHLKTEHKDDGGGGGGDEEDEEVELEVEKKIMELQRIVPGGEWVGIENLFEQTASYILALQCQVKAMNAVASFLEGLDMEKRKLGGLTMADEVFISGAINGDDQTNENFYDLDRENDIKIAELTRKVGVLEQEKADLIREYDGVKQRVEKLTAESEEMKSDKDEMEKKLEEMMREIERSESDKKALDVIGARAVELETEVSRLQHDLISASSEADEANAEVMQLKRILEEKELRVENLEKEKGLIEKEKGENESRLRDLEEKIRVMEVKESKTNEEKIKIEQETKEKIDEKEREISNLKSDIEELKASIEHLKMQQKQDEEMRSNELKEALRKCNEKAQYTESALDQALEEARELKVASKTLQDTQYEGVNGIASDSDTGDVEERPLGFKWQVAIFTGAITAAAAVCYLRYRRQR</sequence>
<dbReference type="EMBL" id="AM488291">
    <property type="protein sequence ID" value="CAN71058.1"/>
    <property type="molecule type" value="Genomic_DNA"/>
</dbReference>
<dbReference type="PANTHER" id="PTHR33124:SF43">
    <property type="entry name" value="TRANSCRIPTION FACTOR PAR2"/>
    <property type="match status" value="1"/>
</dbReference>
<dbReference type="GO" id="GO:0006355">
    <property type="term" value="P:regulation of DNA-templated transcription"/>
    <property type="evidence" value="ECO:0007669"/>
    <property type="project" value="InterPro"/>
</dbReference>
<dbReference type="PANTHER" id="PTHR33124">
    <property type="entry name" value="TRANSCRIPTION FACTOR IBH1-LIKE 1"/>
    <property type="match status" value="1"/>
</dbReference>
<protein>
    <submittedName>
        <fullName evidence="6">Uncharacterized protein</fullName>
    </submittedName>
</protein>